<organism evidence="1 2">
    <name type="scientific">Meloidogyne graminicola</name>
    <dbReference type="NCBI Taxonomy" id="189291"/>
    <lineage>
        <taxon>Eukaryota</taxon>
        <taxon>Metazoa</taxon>
        <taxon>Ecdysozoa</taxon>
        <taxon>Nematoda</taxon>
        <taxon>Chromadorea</taxon>
        <taxon>Rhabditida</taxon>
        <taxon>Tylenchina</taxon>
        <taxon>Tylenchomorpha</taxon>
        <taxon>Tylenchoidea</taxon>
        <taxon>Meloidogynidae</taxon>
        <taxon>Meloidogyninae</taxon>
        <taxon>Meloidogyne</taxon>
    </lineage>
</organism>
<dbReference type="AlphaFoldDB" id="A0A8S9ZWC0"/>
<feature type="non-terminal residue" evidence="1">
    <location>
        <position position="1"/>
    </location>
</feature>
<evidence type="ECO:0000313" key="1">
    <source>
        <dbReference type="EMBL" id="KAF7637597.1"/>
    </source>
</evidence>
<dbReference type="EMBL" id="JABEBT010000018">
    <property type="protein sequence ID" value="KAF7637597.1"/>
    <property type="molecule type" value="Genomic_DNA"/>
</dbReference>
<accession>A0A8S9ZWC0</accession>
<comment type="caution">
    <text evidence="1">The sequence shown here is derived from an EMBL/GenBank/DDBJ whole genome shotgun (WGS) entry which is preliminary data.</text>
</comment>
<reference evidence="1" key="1">
    <citation type="journal article" date="2020" name="Ecol. Evol.">
        <title>Genome structure and content of the rice root-knot nematode (Meloidogyne graminicola).</title>
        <authorList>
            <person name="Phan N.T."/>
            <person name="Danchin E.G.J."/>
            <person name="Klopp C."/>
            <person name="Perfus-Barbeoch L."/>
            <person name="Kozlowski D.K."/>
            <person name="Koutsovoulos G.D."/>
            <person name="Lopez-Roques C."/>
            <person name="Bouchez O."/>
            <person name="Zahm M."/>
            <person name="Besnard G."/>
            <person name="Bellafiore S."/>
        </authorList>
    </citation>
    <scope>NUCLEOTIDE SEQUENCE</scope>
    <source>
        <strain evidence="1">VN-18</strain>
    </source>
</reference>
<name>A0A8S9ZWC0_9BILA</name>
<gene>
    <name evidence="1" type="ORF">Mgra_00002855</name>
</gene>
<proteinExistence type="predicted"/>
<keyword evidence="2" id="KW-1185">Reference proteome</keyword>
<protein>
    <submittedName>
        <fullName evidence="1">Uncharacterized protein</fullName>
    </submittedName>
</protein>
<dbReference type="Proteomes" id="UP000605970">
    <property type="component" value="Unassembled WGS sequence"/>
</dbReference>
<sequence>FIIFCSIVNTSLILNNYKYSEYEAKILFDKAKKMVLKKQLEFENAQNNLLIAQTELIKAAKLIKSTSTKSLYRTDSAESSIACSTCKIFAYGARLGLFAANTTISGIYLEECNTSCMLFSKHIWGNLIKASSISIEDHTLCSMATSNCRNNTKTNILLQNKKLPCVFCKDGLTLMKSISQPLIDLLGIFKKGCGTRKTCINYFDNVLYNLERFISDVLVTDGIDEICKEILKCIID</sequence>
<evidence type="ECO:0000313" key="2">
    <source>
        <dbReference type="Proteomes" id="UP000605970"/>
    </source>
</evidence>